<comment type="catalytic activity">
    <reaction evidence="15">
        <text>firefly D-luciferin + ATP + O2 = firefly oxyluciferin + hnu + AMP + CO2 + diphosphate</text>
        <dbReference type="Rhea" id="RHEA:10732"/>
        <dbReference type="ChEBI" id="CHEBI:15379"/>
        <dbReference type="ChEBI" id="CHEBI:16526"/>
        <dbReference type="ChEBI" id="CHEBI:16792"/>
        <dbReference type="ChEBI" id="CHEBI:30212"/>
        <dbReference type="ChEBI" id="CHEBI:30616"/>
        <dbReference type="ChEBI" id="CHEBI:33019"/>
        <dbReference type="ChEBI" id="CHEBI:58038"/>
        <dbReference type="ChEBI" id="CHEBI:456215"/>
        <dbReference type="EC" id="1.13.12.7"/>
    </reaction>
</comment>
<comment type="similarity">
    <text evidence="3">Belongs to the ATP-dependent AMP-binding enzyme family.</text>
</comment>
<dbReference type="CDD" id="cd05911">
    <property type="entry name" value="Firefly_Luc_like"/>
    <property type="match status" value="1"/>
</dbReference>
<dbReference type="Gene3D" id="3.40.50.980">
    <property type="match status" value="2"/>
</dbReference>
<dbReference type="EMBL" id="VTPC01074669">
    <property type="protein sequence ID" value="KAF2888705.1"/>
    <property type="molecule type" value="Genomic_DNA"/>
</dbReference>
<keyword evidence="12" id="KW-0576">Peroxisome</keyword>
<dbReference type="Gene3D" id="2.30.38.10">
    <property type="entry name" value="Luciferase, Domain 3"/>
    <property type="match status" value="1"/>
</dbReference>
<organism evidence="18 19">
    <name type="scientific">Ignelater luminosus</name>
    <name type="common">Cucubano</name>
    <name type="synonym">Pyrophorus luminosus</name>
    <dbReference type="NCBI Taxonomy" id="2038154"/>
    <lineage>
        <taxon>Eukaryota</taxon>
        <taxon>Metazoa</taxon>
        <taxon>Ecdysozoa</taxon>
        <taxon>Arthropoda</taxon>
        <taxon>Hexapoda</taxon>
        <taxon>Insecta</taxon>
        <taxon>Pterygota</taxon>
        <taxon>Neoptera</taxon>
        <taxon>Endopterygota</taxon>
        <taxon>Coleoptera</taxon>
        <taxon>Polyphaga</taxon>
        <taxon>Elateriformia</taxon>
        <taxon>Elateroidea</taxon>
        <taxon>Elateridae</taxon>
        <taxon>Agrypninae</taxon>
        <taxon>Pyrophorini</taxon>
        <taxon>Ignelater</taxon>
    </lineage>
</organism>
<dbReference type="GO" id="GO:0047077">
    <property type="term" value="F:Photinus-luciferin 4-monooxygenase (ATP-hydrolyzing) activity"/>
    <property type="evidence" value="ECO:0007669"/>
    <property type="project" value="UniProtKB-EC"/>
</dbReference>
<keyword evidence="9" id="KW-0460">Magnesium</keyword>
<evidence type="ECO:0000313" key="19">
    <source>
        <dbReference type="Proteomes" id="UP000801492"/>
    </source>
</evidence>
<comment type="cofactor">
    <cofactor evidence="1">
        <name>Mg(2+)</name>
        <dbReference type="ChEBI" id="CHEBI:18420"/>
    </cofactor>
</comment>
<evidence type="ECO:0000256" key="11">
    <source>
        <dbReference type="ARBA" id="ARBA00023033"/>
    </source>
</evidence>
<evidence type="ECO:0000256" key="3">
    <source>
        <dbReference type="ARBA" id="ARBA00006432"/>
    </source>
</evidence>
<dbReference type="GO" id="GO:0005777">
    <property type="term" value="C:peroxisome"/>
    <property type="evidence" value="ECO:0007669"/>
    <property type="project" value="UniProtKB-SubCell"/>
</dbReference>
<keyword evidence="13" id="KW-0455">Luminescence</keyword>
<dbReference type="Proteomes" id="UP000801492">
    <property type="component" value="Unassembled WGS sequence"/>
</dbReference>
<evidence type="ECO:0000256" key="10">
    <source>
        <dbReference type="ARBA" id="ARBA00023002"/>
    </source>
</evidence>
<comment type="caution">
    <text evidence="18">The sequence shown here is derived from an EMBL/GenBank/DDBJ whole genome shotgun (WGS) entry which is preliminary data.</text>
</comment>
<evidence type="ECO:0000256" key="9">
    <source>
        <dbReference type="ARBA" id="ARBA00022842"/>
    </source>
</evidence>
<keyword evidence="14" id="KW-0599">Photoprotein</keyword>
<dbReference type="AlphaFoldDB" id="A0A8K0G1U9"/>
<evidence type="ECO:0000259" key="17">
    <source>
        <dbReference type="Pfam" id="PF13193"/>
    </source>
</evidence>
<evidence type="ECO:0000256" key="1">
    <source>
        <dbReference type="ARBA" id="ARBA00001946"/>
    </source>
</evidence>
<evidence type="ECO:0000256" key="2">
    <source>
        <dbReference type="ARBA" id="ARBA00004275"/>
    </source>
</evidence>
<evidence type="ECO:0000256" key="15">
    <source>
        <dbReference type="ARBA" id="ARBA00048497"/>
    </source>
</evidence>
<evidence type="ECO:0000256" key="13">
    <source>
        <dbReference type="ARBA" id="ARBA00023223"/>
    </source>
</evidence>
<dbReference type="InterPro" id="IPR020845">
    <property type="entry name" value="AMP-binding_CS"/>
</dbReference>
<evidence type="ECO:0000256" key="7">
    <source>
        <dbReference type="ARBA" id="ARBA00022741"/>
    </source>
</evidence>
<dbReference type="EC" id="1.13.12.7" evidence="4"/>
<dbReference type="Gene3D" id="3.30.300.30">
    <property type="match status" value="1"/>
</dbReference>
<keyword evidence="10" id="KW-0560">Oxidoreductase</keyword>
<evidence type="ECO:0000256" key="6">
    <source>
        <dbReference type="ARBA" id="ARBA00022723"/>
    </source>
</evidence>
<name>A0A8K0G1U9_IGNLU</name>
<evidence type="ECO:0000256" key="4">
    <source>
        <dbReference type="ARBA" id="ARBA00012532"/>
    </source>
</evidence>
<keyword evidence="7" id="KW-0547">Nucleotide-binding</keyword>
<dbReference type="PROSITE" id="PS00455">
    <property type="entry name" value="AMP_BINDING"/>
    <property type="match status" value="1"/>
</dbReference>
<gene>
    <name evidence="18" type="ORF">ILUMI_17468</name>
</gene>
<dbReference type="InterPro" id="IPR045851">
    <property type="entry name" value="AMP-bd_C_sf"/>
</dbReference>
<keyword evidence="6" id="KW-0479">Metal-binding</keyword>
<reference evidence="18" key="1">
    <citation type="submission" date="2019-08" db="EMBL/GenBank/DDBJ databases">
        <title>The genome of the North American firefly Photinus pyralis.</title>
        <authorList>
            <consortium name="Photinus pyralis genome working group"/>
            <person name="Fallon T.R."/>
            <person name="Sander Lower S.E."/>
            <person name="Weng J.-K."/>
        </authorList>
    </citation>
    <scope>NUCLEOTIDE SEQUENCE</scope>
    <source>
        <strain evidence="18">TRF0915ILg1</strain>
        <tissue evidence="18">Whole body</tissue>
    </source>
</reference>
<sequence length="500" mass="55229">VDVTTGKSLETGKILQDSLKATKILQNLGIKKGDIISIISENSLTYCIPELAAFYMGVTVQLLNPLYSTGELKHALAISKPKLIICSQLSVKNVRQTLQELNFEDKRIVLFEGTSENCSNIASFKDLLHNTDFIDPEFFNPETFDGSEQGALILMSSGTTGLSKGVLITHENIRAAFDHMLSEEYTGLKKSDVTVFILPFFHIFGVLVQIHSISVGFRLVLLRNFQPNMFLESVQNYKPRLLFLVPPILVFLAKSPLVNYYDITSVKDIIVGGAPIASQLHVDATERMPNLSIRQLYGLTEIGGAATSTRKNKIKIGSAGVLIPHMSAKVWDSDLKKAVRPLKVGELCFKGPAVMKGYVGSESDTNLCMDEEGFFHTGDLGFFDEDGYFYIVDRIKELIKYKGYQVSPAELEALILTHPSVKDCGVIGIPDEKAGEAPLAYVVKQSDTDVTEHDIINYVAERISAGKHLHGGVRFIDEIPKTASGKILHRKLLEVFNVSL</sequence>
<feature type="domain" description="AMP-dependent synthetase/ligase" evidence="16">
    <location>
        <begin position="16"/>
        <end position="358"/>
    </location>
</feature>
<dbReference type="GO" id="GO:0008218">
    <property type="term" value="P:bioluminescence"/>
    <property type="evidence" value="ECO:0007669"/>
    <property type="project" value="UniProtKB-KW"/>
</dbReference>
<dbReference type="Pfam" id="PF13193">
    <property type="entry name" value="AMP-binding_C"/>
    <property type="match status" value="1"/>
</dbReference>
<dbReference type="GO" id="GO:0016405">
    <property type="term" value="F:CoA-ligase activity"/>
    <property type="evidence" value="ECO:0007669"/>
    <property type="project" value="TreeGrafter"/>
</dbReference>
<dbReference type="OrthoDB" id="10253869at2759"/>
<dbReference type="GO" id="GO:0046872">
    <property type="term" value="F:metal ion binding"/>
    <property type="evidence" value="ECO:0007669"/>
    <property type="project" value="UniProtKB-KW"/>
</dbReference>
<dbReference type="FunFam" id="3.30.300.30:FF:000007">
    <property type="entry name" value="4-coumarate--CoA ligase 2"/>
    <property type="match status" value="1"/>
</dbReference>
<evidence type="ECO:0000256" key="8">
    <source>
        <dbReference type="ARBA" id="ARBA00022840"/>
    </source>
</evidence>
<keyword evidence="11" id="KW-0503">Monooxygenase</keyword>
<accession>A0A8K0G1U9</accession>
<evidence type="ECO:0000256" key="14">
    <source>
        <dbReference type="ARBA" id="ARBA00023262"/>
    </source>
</evidence>
<dbReference type="InterPro" id="IPR025110">
    <property type="entry name" value="AMP-bd_C"/>
</dbReference>
<evidence type="ECO:0000256" key="5">
    <source>
        <dbReference type="ARBA" id="ARBA00019043"/>
    </source>
</evidence>
<dbReference type="Pfam" id="PF00501">
    <property type="entry name" value="AMP-binding"/>
    <property type="match status" value="1"/>
</dbReference>
<proteinExistence type="inferred from homology"/>
<keyword evidence="19" id="KW-1185">Reference proteome</keyword>
<protein>
    <recommendedName>
        <fullName evidence="5">Luciferin 4-monooxygenase</fullName>
        <ecNumber evidence="4">1.13.12.7</ecNumber>
    </recommendedName>
</protein>
<keyword evidence="8" id="KW-0067">ATP-binding</keyword>
<dbReference type="SUPFAM" id="SSF56801">
    <property type="entry name" value="Acetyl-CoA synthetase-like"/>
    <property type="match status" value="1"/>
</dbReference>
<comment type="subcellular location">
    <subcellularLocation>
        <location evidence="2">Peroxisome</location>
    </subcellularLocation>
</comment>
<feature type="domain" description="AMP-binding enzyme C-terminal" evidence="17">
    <location>
        <begin position="410"/>
        <end position="486"/>
    </location>
</feature>
<dbReference type="PANTHER" id="PTHR24096">
    <property type="entry name" value="LONG-CHAIN-FATTY-ACID--COA LIGASE"/>
    <property type="match status" value="1"/>
</dbReference>
<evidence type="ECO:0000256" key="12">
    <source>
        <dbReference type="ARBA" id="ARBA00023140"/>
    </source>
</evidence>
<evidence type="ECO:0000259" key="16">
    <source>
        <dbReference type="Pfam" id="PF00501"/>
    </source>
</evidence>
<evidence type="ECO:0000313" key="18">
    <source>
        <dbReference type="EMBL" id="KAF2888705.1"/>
    </source>
</evidence>
<feature type="non-terminal residue" evidence="18">
    <location>
        <position position="1"/>
    </location>
</feature>
<dbReference type="GO" id="GO:0005524">
    <property type="term" value="F:ATP binding"/>
    <property type="evidence" value="ECO:0007669"/>
    <property type="project" value="UniProtKB-KW"/>
</dbReference>
<dbReference type="InterPro" id="IPR000873">
    <property type="entry name" value="AMP-dep_synth/lig_dom"/>
</dbReference>
<dbReference type="PANTHER" id="PTHR24096:SF423">
    <property type="entry name" value="GM05240P"/>
    <property type="match status" value="1"/>
</dbReference>